<dbReference type="SUPFAM" id="SSF57889">
    <property type="entry name" value="Cysteine-rich domain"/>
    <property type="match status" value="2"/>
</dbReference>
<feature type="non-terminal residue" evidence="9">
    <location>
        <position position="1148"/>
    </location>
</feature>
<evidence type="ECO:0000256" key="5">
    <source>
        <dbReference type="ARBA" id="ARBA00025782"/>
    </source>
</evidence>
<feature type="domain" description="Thioredoxin" evidence="8">
    <location>
        <begin position="327"/>
        <end position="487"/>
    </location>
</feature>
<dbReference type="Gene3D" id="3.40.30.10">
    <property type="entry name" value="Glutaredoxin"/>
    <property type="match status" value="6"/>
</dbReference>
<comment type="catalytic activity">
    <reaction evidence="6">
        <text>[protein]-dithiol + NAD(+) = [protein]-disulfide + NADH + H(+)</text>
        <dbReference type="Rhea" id="RHEA:18749"/>
        <dbReference type="Rhea" id="RHEA-COMP:10593"/>
        <dbReference type="Rhea" id="RHEA-COMP:10594"/>
        <dbReference type="ChEBI" id="CHEBI:15378"/>
        <dbReference type="ChEBI" id="CHEBI:29950"/>
        <dbReference type="ChEBI" id="CHEBI:50058"/>
        <dbReference type="ChEBI" id="CHEBI:57540"/>
        <dbReference type="ChEBI" id="CHEBI:57945"/>
        <dbReference type="EC" id="1.8.1.8"/>
    </reaction>
</comment>
<sequence length="1148" mass="128583">MAEAAPTNTSGGIGAILAAGDRDFLVRNTGEQVKISSIEASTVALYFSASWCPPCRRFTPKLIEAYKELTSQGKSFEVVFVSGDQDEEAFNAYFAKMPWLAVPFSDSEGREGLDGRFKVSGIPHLVILDAKTGEVYTKDGVEFVSEYGVEAYPFTPERINELKEQEKAAKDNQTIQSVLGTSTRNYLISNKGDKVPISDLEGKYVGVCFVVDGYGPVDEFTAVLAKIYEKLKEVGEKFEVVAVSLDNDESSFNESFAKMPWLAIPQGDKMCEKLVRYFELRSLPTLVLIGPDGKTLNTNVADTIEEHGFEAWEGFPFSAEKLEILVEKAKAKAASQTLESLLISGNLDFVIGKDAEKVPVSKLVGKTVLLYFSAKWCGPCRAFLPTLVKEYDKIKEKNSDFEIIFISSDRDQSSFDEFFSEMPWLALPLEDERKAFLKKTFRIRGIPSLVAIGPTGQTVSRDAKAQLMIHGADAFPFTEERLEELQKKLDEMAKGWPEKLKHELHEEHELVLQRRGTYGCDGCEEMGSTWSYSVGGVVCWFSFYFVNLFLKVESCMLVLILDPHLISVLKHSEDLHPHFTCVLEALRAPGLSVILQVKISSIEASAVALYFSASWCQPCRRFTPKLVEVYEELTSQDKSLEVVFVSRDRDEESFNAYFAKMPWLAVPLSDSECLQRLIKRYKVNGIPNVVILSGETGEICTKLEGVKFINEYGLGASPFTLERFNELKEQEKAAMDNQTIHSVLGTPIRDYLISSTGEKVPISELEGKYVALLFMVRPIDEFTTVLTKIYEKLKGVGEKFEVVAVYFNNDESVFNESFASMPWLAIPHGDKMCDKLVRYFELKTLPTLVLIGPDGKTLNNNIADVIEEHGSEAWEGFPFNAEKLEIFVEKSKAKAASQTLESLLVKDDSNFVIGKDGAKVPVSELVGKTVILYFSAKWCPPCRDFLPALVKQYNKIKEKNSDDFEIIFISIDRDPSSYDEFFSDMPWLALPFGDERKELLMKRFKVRMIPSLVAIGPSGLTLTTDAKPHLLAHGAAAFPFTEETLQELEKKLDEEAMAWPGKVKHELHDEGHELVLTRRDTFTYTCDGCEGLGSSWSYRCDRCDFDLHPQCALGKDKSGGATDEAPAGYACEGDSYIQTCTKDHERAR</sequence>
<dbReference type="InterPro" id="IPR004146">
    <property type="entry name" value="DC1"/>
</dbReference>
<keyword evidence="10" id="KW-1185">Reference proteome</keyword>
<reference evidence="9 10" key="1">
    <citation type="submission" date="2016-09" db="EMBL/GenBank/DDBJ databases">
        <title>The draft genome of Dichanthelium oligosanthes: A C3 panicoid grass species.</title>
        <authorList>
            <person name="Studer A.J."/>
            <person name="Schnable J.C."/>
            <person name="Brutnell T.P."/>
        </authorList>
    </citation>
    <scope>NUCLEOTIDE SEQUENCE [LARGE SCALE GENOMIC DNA]</scope>
    <source>
        <strain evidence="10">cv. Kellogg 1175</strain>
        <tissue evidence="9">Leaf</tissue>
    </source>
</reference>
<evidence type="ECO:0000313" key="10">
    <source>
        <dbReference type="Proteomes" id="UP000095767"/>
    </source>
</evidence>
<dbReference type="Pfam" id="PF13905">
    <property type="entry name" value="Thioredoxin_8"/>
    <property type="match status" value="6"/>
</dbReference>
<evidence type="ECO:0000256" key="6">
    <source>
        <dbReference type="ARBA" id="ARBA00047388"/>
    </source>
</evidence>
<evidence type="ECO:0000256" key="2">
    <source>
        <dbReference type="ARBA" id="ARBA00022737"/>
    </source>
</evidence>
<dbReference type="PANTHER" id="PTHR13871:SF96">
    <property type="entry name" value="THIOREDOXIN DOMAIN-CONTAINING PROTEIN"/>
    <property type="match status" value="1"/>
</dbReference>
<evidence type="ECO:0000256" key="3">
    <source>
        <dbReference type="ARBA" id="ARBA00023002"/>
    </source>
</evidence>
<comment type="catalytic activity">
    <reaction evidence="7">
        <text>[protein]-dithiol + NADP(+) = [protein]-disulfide + NADPH + H(+)</text>
        <dbReference type="Rhea" id="RHEA:18753"/>
        <dbReference type="Rhea" id="RHEA-COMP:10593"/>
        <dbReference type="Rhea" id="RHEA-COMP:10594"/>
        <dbReference type="ChEBI" id="CHEBI:15378"/>
        <dbReference type="ChEBI" id="CHEBI:29950"/>
        <dbReference type="ChEBI" id="CHEBI:50058"/>
        <dbReference type="ChEBI" id="CHEBI:57783"/>
        <dbReference type="ChEBI" id="CHEBI:58349"/>
        <dbReference type="EC" id="1.8.1.8"/>
    </reaction>
</comment>
<dbReference type="PANTHER" id="PTHR13871">
    <property type="entry name" value="THIOREDOXIN"/>
    <property type="match status" value="1"/>
</dbReference>
<dbReference type="InterPro" id="IPR012336">
    <property type="entry name" value="Thioredoxin-like_fold"/>
</dbReference>
<comment type="similarity">
    <text evidence="5">Belongs to the nucleoredoxin family.</text>
</comment>
<name>A0A1E5VFN0_9POAL</name>
<protein>
    <recommendedName>
        <fullName evidence="1">protein-disulfide reductase</fullName>
        <ecNumber evidence="1">1.8.1.8</ecNumber>
    </recommendedName>
</protein>
<keyword evidence="4" id="KW-0520">NAD</keyword>
<feature type="domain" description="Thioredoxin" evidence="8">
    <location>
        <begin position="1"/>
        <end position="164"/>
    </location>
</feature>
<comment type="caution">
    <text evidence="9">The sequence shown here is derived from an EMBL/GenBank/DDBJ whole genome shotgun (WGS) entry which is preliminary data.</text>
</comment>
<gene>
    <name evidence="9" type="ORF">BAE44_0015138</name>
</gene>
<dbReference type="CDD" id="cd03009">
    <property type="entry name" value="TryX_like_TryX_NRX"/>
    <property type="match status" value="3"/>
</dbReference>
<dbReference type="EMBL" id="LWDX02041461">
    <property type="protein sequence ID" value="OEL23844.1"/>
    <property type="molecule type" value="Genomic_DNA"/>
</dbReference>
<dbReference type="Proteomes" id="UP000095767">
    <property type="component" value="Unassembled WGS sequence"/>
</dbReference>
<dbReference type="EC" id="1.8.1.8" evidence="1"/>
<dbReference type="OrthoDB" id="409136at2759"/>
<dbReference type="InterPro" id="IPR013766">
    <property type="entry name" value="Thioredoxin_domain"/>
</dbReference>
<keyword evidence="3" id="KW-0560">Oxidoreductase</keyword>
<evidence type="ECO:0000256" key="1">
    <source>
        <dbReference type="ARBA" id="ARBA00012612"/>
    </source>
</evidence>
<dbReference type="AlphaFoldDB" id="A0A1E5VFN0"/>
<organism evidence="9 10">
    <name type="scientific">Dichanthelium oligosanthes</name>
    <dbReference type="NCBI Taxonomy" id="888268"/>
    <lineage>
        <taxon>Eukaryota</taxon>
        <taxon>Viridiplantae</taxon>
        <taxon>Streptophyta</taxon>
        <taxon>Embryophyta</taxon>
        <taxon>Tracheophyta</taxon>
        <taxon>Spermatophyta</taxon>
        <taxon>Magnoliopsida</taxon>
        <taxon>Liliopsida</taxon>
        <taxon>Poales</taxon>
        <taxon>Poaceae</taxon>
        <taxon>PACMAD clade</taxon>
        <taxon>Panicoideae</taxon>
        <taxon>Panicodae</taxon>
        <taxon>Paniceae</taxon>
        <taxon>Dichantheliinae</taxon>
        <taxon>Dichanthelium</taxon>
    </lineage>
</organism>
<dbReference type="Pfam" id="PF03107">
    <property type="entry name" value="C1_2"/>
    <property type="match status" value="1"/>
</dbReference>
<dbReference type="PROSITE" id="PS00194">
    <property type="entry name" value="THIOREDOXIN_1"/>
    <property type="match status" value="2"/>
</dbReference>
<dbReference type="InterPro" id="IPR036249">
    <property type="entry name" value="Thioredoxin-like_sf"/>
</dbReference>
<dbReference type="PROSITE" id="PS51352">
    <property type="entry name" value="THIOREDOXIN_2"/>
    <property type="match status" value="4"/>
</dbReference>
<dbReference type="STRING" id="888268.A0A1E5VFN0"/>
<evidence type="ECO:0000313" key="9">
    <source>
        <dbReference type="EMBL" id="OEL23844.1"/>
    </source>
</evidence>
<dbReference type="InterPro" id="IPR052259">
    <property type="entry name" value="Nucleoredoxin-like"/>
</dbReference>
<evidence type="ECO:0000259" key="8">
    <source>
        <dbReference type="PROSITE" id="PS51352"/>
    </source>
</evidence>
<proteinExistence type="inferred from homology"/>
<feature type="domain" description="Thioredoxin" evidence="8">
    <location>
        <begin position="570"/>
        <end position="729"/>
    </location>
</feature>
<dbReference type="InterPro" id="IPR045870">
    <property type="entry name" value="TryX_NRX_thioredoxin_dom"/>
</dbReference>
<evidence type="ECO:0000256" key="4">
    <source>
        <dbReference type="ARBA" id="ARBA00023027"/>
    </source>
</evidence>
<dbReference type="InterPro" id="IPR046349">
    <property type="entry name" value="C1-like_sf"/>
</dbReference>
<dbReference type="InterPro" id="IPR017937">
    <property type="entry name" value="Thioredoxin_CS"/>
</dbReference>
<keyword evidence="2" id="KW-0677">Repeat</keyword>
<accession>A0A1E5VFN0</accession>
<feature type="domain" description="Thioredoxin" evidence="8">
    <location>
        <begin position="889"/>
        <end position="1057"/>
    </location>
</feature>
<dbReference type="GO" id="GO:0004791">
    <property type="term" value="F:thioredoxin-disulfide reductase (NADPH) activity"/>
    <property type="evidence" value="ECO:0007669"/>
    <property type="project" value="InterPro"/>
</dbReference>
<evidence type="ECO:0000256" key="7">
    <source>
        <dbReference type="ARBA" id="ARBA00047804"/>
    </source>
</evidence>
<dbReference type="SUPFAM" id="SSF52833">
    <property type="entry name" value="Thioredoxin-like"/>
    <property type="match status" value="6"/>
</dbReference>